<organism evidence="1 2">
    <name type="scientific">Leptospira kirschneri serovar Pomona</name>
    <dbReference type="NCBI Taxonomy" id="561005"/>
    <lineage>
        <taxon>Bacteria</taxon>
        <taxon>Pseudomonadati</taxon>
        <taxon>Spirochaetota</taxon>
        <taxon>Spirochaetia</taxon>
        <taxon>Leptospirales</taxon>
        <taxon>Leptospiraceae</taxon>
        <taxon>Leptospira</taxon>
    </lineage>
</organism>
<gene>
    <name evidence="1" type="ORF">B1J93_13115</name>
</gene>
<protein>
    <submittedName>
        <fullName evidence="1">Uncharacterized protein</fullName>
    </submittedName>
</protein>
<dbReference type="Proteomes" id="UP000191008">
    <property type="component" value="Unassembled WGS sequence"/>
</dbReference>
<reference evidence="1 2" key="1">
    <citation type="submission" date="2017-02" db="EMBL/GenBank/DDBJ databases">
        <title>Comparative genomic analysis of Brazilian Leptospira kirschneri strains of different serogroups.</title>
        <authorList>
            <person name="Moreno L.Z."/>
            <person name="Miraglia F."/>
            <person name="Kremer F.S."/>
            <person name="Eslabao M.R."/>
            <person name="Lilenbaum W."/>
            <person name="Dellagostin O.A."/>
            <person name="Moreno A.M."/>
        </authorList>
    </citation>
    <scope>NUCLEOTIDE SEQUENCE [LARGE SCALE GENOMIC DNA]</scope>
    <source>
        <strain evidence="1 2">M110/06</strain>
    </source>
</reference>
<evidence type="ECO:0000313" key="1">
    <source>
        <dbReference type="EMBL" id="OOV41499.1"/>
    </source>
</evidence>
<comment type="caution">
    <text evidence="1">The sequence shown here is derived from an EMBL/GenBank/DDBJ whole genome shotgun (WGS) entry which is preliminary data.</text>
</comment>
<accession>A0A1T1DKZ4</accession>
<dbReference type="AlphaFoldDB" id="A0A1T1DKZ4"/>
<sequence>MKTYEPVPSLRLDPGTNPKLKSIHKFEYSISALSTKNRFLKFSLRRSSEIMKPIRRHVYLSVIIYHLLVIRMISI</sequence>
<evidence type="ECO:0000313" key="2">
    <source>
        <dbReference type="Proteomes" id="UP000191008"/>
    </source>
</evidence>
<name>A0A1T1DKZ4_9LEPT</name>
<dbReference type="EMBL" id="MVIT01000070">
    <property type="protein sequence ID" value="OOV41499.1"/>
    <property type="molecule type" value="Genomic_DNA"/>
</dbReference>
<proteinExistence type="predicted"/>